<dbReference type="InterPro" id="IPR027995">
    <property type="entry name" value="Galactosyl_T_N"/>
</dbReference>
<evidence type="ECO:0000256" key="1">
    <source>
        <dbReference type="ARBA" id="ARBA00004606"/>
    </source>
</evidence>
<evidence type="ECO:0000259" key="11">
    <source>
        <dbReference type="Pfam" id="PF02709"/>
    </source>
</evidence>
<organism evidence="13 14">
    <name type="scientific">Trichogramma kaykai</name>
    <dbReference type="NCBI Taxonomy" id="54128"/>
    <lineage>
        <taxon>Eukaryota</taxon>
        <taxon>Metazoa</taxon>
        <taxon>Ecdysozoa</taxon>
        <taxon>Arthropoda</taxon>
        <taxon>Hexapoda</taxon>
        <taxon>Insecta</taxon>
        <taxon>Pterygota</taxon>
        <taxon>Neoptera</taxon>
        <taxon>Endopterygota</taxon>
        <taxon>Hymenoptera</taxon>
        <taxon>Apocrita</taxon>
        <taxon>Proctotrupomorpha</taxon>
        <taxon>Chalcidoidea</taxon>
        <taxon>Trichogrammatidae</taxon>
        <taxon>Trichogramma</taxon>
    </lineage>
</organism>
<evidence type="ECO:0000256" key="4">
    <source>
        <dbReference type="ARBA" id="ARBA00022676"/>
    </source>
</evidence>
<evidence type="ECO:0000313" key="13">
    <source>
        <dbReference type="EMBL" id="KAL3385587.1"/>
    </source>
</evidence>
<dbReference type="Pfam" id="PF02709">
    <property type="entry name" value="Glyco_transf_7C"/>
    <property type="match status" value="1"/>
</dbReference>
<dbReference type="SUPFAM" id="SSF53448">
    <property type="entry name" value="Nucleotide-diphospho-sugar transferases"/>
    <property type="match status" value="1"/>
</dbReference>
<dbReference type="AlphaFoldDB" id="A0ABD2VYT4"/>
<dbReference type="GO" id="GO:0016020">
    <property type="term" value="C:membrane"/>
    <property type="evidence" value="ECO:0007669"/>
    <property type="project" value="UniProtKB-SubCell"/>
</dbReference>
<evidence type="ECO:0000256" key="8">
    <source>
        <dbReference type="ARBA" id="ARBA00022989"/>
    </source>
</evidence>
<dbReference type="EMBL" id="JBJJXI010000153">
    <property type="protein sequence ID" value="KAL3385587.1"/>
    <property type="molecule type" value="Genomic_DNA"/>
</dbReference>
<dbReference type="Gene3D" id="3.90.550.10">
    <property type="entry name" value="Spore Coat Polysaccharide Biosynthesis Protein SpsA, Chain A"/>
    <property type="match status" value="1"/>
</dbReference>
<dbReference type="GO" id="GO:0016757">
    <property type="term" value="F:glycosyltransferase activity"/>
    <property type="evidence" value="ECO:0007669"/>
    <property type="project" value="UniProtKB-KW"/>
</dbReference>
<proteinExistence type="inferred from homology"/>
<feature type="domain" description="Galactosyltransferase C-terminal" evidence="11">
    <location>
        <begin position="193"/>
        <end position="258"/>
    </location>
</feature>
<comment type="subcellular location">
    <subcellularLocation>
        <location evidence="1">Membrane</location>
        <topology evidence="1">Single-pass type II membrane protein</topology>
    </subcellularLocation>
</comment>
<keyword evidence="8" id="KW-1133">Transmembrane helix</keyword>
<evidence type="ECO:0000256" key="10">
    <source>
        <dbReference type="ARBA" id="ARBA00023180"/>
    </source>
</evidence>
<evidence type="ECO:0000256" key="6">
    <source>
        <dbReference type="ARBA" id="ARBA00022692"/>
    </source>
</evidence>
<dbReference type="PANTHER" id="PTHR19300">
    <property type="entry name" value="BETA-1,4-GALACTOSYLTRANSFERASE"/>
    <property type="match status" value="1"/>
</dbReference>
<reference evidence="13 14" key="1">
    <citation type="journal article" date="2024" name="bioRxiv">
        <title>A reference genome for Trichogramma kaykai: A tiny desert-dwelling parasitoid wasp with competing sex-ratio distorters.</title>
        <authorList>
            <person name="Culotta J."/>
            <person name="Lindsey A.R."/>
        </authorList>
    </citation>
    <scope>NUCLEOTIDE SEQUENCE [LARGE SCALE GENOMIC DNA]</scope>
    <source>
        <strain evidence="13 14">KSX58</strain>
    </source>
</reference>
<dbReference type="InterPro" id="IPR027791">
    <property type="entry name" value="Galactosyl_T_C"/>
</dbReference>
<protein>
    <recommendedName>
        <fullName evidence="15">Beta-1,4-N-acetylgalactosaminyltransferase bre-4</fullName>
    </recommendedName>
</protein>
<keyword evidence="14" id="KW-1185">Reference proteome</keyword>
<keyword evidence="5" id="KW-0808">Transferase</keyword>
<dbReference type="InterPro" id="IPR029044">
    <property type="entry name" value="Nucleotide-diphossugar_trans"/>
</dbReference>
<keyword evidence="7" id="KW-0735">Signal-anchor</keyword>
<dbReference type="PANTHER" id="PTHR19300:SF57">
    <property type="entry name" value="BETA-1,4-N-ACETYLGALACTOSAMINYLTRANSFERASE"/>
    <property type="match status" value="1"/>
</dbReference>
<evidence type="ECO:0000256" key="9">
    <source>
        <dbReference type="ARBA" id="ARBA00023136"/>
    </source>
</evidence>
<keyword evidence="10" id="KW-0325">Glycoprotein</keyword>
<dbReference type="PRINTS" id="PR02050">
    <property type="entry name" value="B14GALTRFASE"/>
</dbReference>
<evidence type="ECO:0000256" key="3">
    <source>
        <dbReference type="ARBA" id="ARBA00005735"/>
    </source>
</evidence>
<evidence type="ECO:0000313" key="14">
    <source>
        <dbReference type="Proteomes" id="UP001627154"/>
    </source>
</evidence>
<accession>A0ABD2VYT4</accession>
<dbReference type="Pfam" id="PF13733">
    <property type="entry name" value="Glyco_transf_7N"/>
    <property type="match status" value="1"/>
</dbReference>
<evidence type="ECO:0000256" key="7">
    <source>
        <dbReference type="ARBA" id="ARBA00022968"/>
    </source>
</evidence>
<comment type="similarity">
    <text evidence="3">Belongs to the glycosyltransferase 7 family.</text>
</comment>
<comment type="pathway">
    <text evidence="2">Protein modification; protein glycosylation.</text>
</comment>
<keyword evidence="4" id="KW-0328">Glycosyltransferase</keyword>
<dbReference type="InterPro" id="IPR003859">
    <property type="entry name" value="Galactosyl_T"/>
</dbReference>
<feature type="domain" description="Galactosyltransferase N-terminal" evidence="12">
    <location>
        <begin position="84"/>
        <end position="187"/>
    </location>
</feature>
<evidence type="ECO:0000256" key="5">
    <source>
        <dbReference type="ARBA" id="ARBA00022679"/>
    </source>
</evidence>
<evidence type="ECO:0000259" key="12">
    <source>
        <dbReference type="Pfam" id="PF13733"/>
    </source>
</evidence>
<gene>
    <name evidence="13" type="ORF">TKK_018658</name>
</gene>
<dbReference type="Proteomes" id="UP001627154">
    <property type="component" value="Unassembled WGS sequence"/>
</dbReference>
<keyword evidence="6" id="KW-0812">Transmembrane</keyword>
<comment type="caution">
    <text evidence="13">The sequence shown here is derived from an EMBL/GenBank/DDBJ whole genome shotgun (WGS) entry which is preliminary data.</text>
</comment>
<evidence type="ECO:0008006" key="15">
    <source>
        <dbReference type="Google" id="ProtNLM"/>
    </source>
</evidence>
<name>A0ABD2VYT4_9HYME</name>
<evidence type="ECO:0000256" key="2">
    <source>
        <dbReference type="ARBA" id="ARBA00004922"/>
    </source>
</evidence>
<keyword evidence="9" id="KW-0472">Membrane</keyword>
<sequence length="260" mass="29567">MHIKARHYFTTGRVAFIFLLIYSLLPSRFSPAHDFVRREDMIPHLLFSKSNNDSCEIGVVDNRSMMFRYPDLGSIDSAEDSALRSGISPGGRWRPTRCRARVDVAIVVPYRGRGRQLVTFLAYMHPFLQSQQLDYQIIVVEQSPGGDFNRGKLFNVGFVELASSNFSCFVFHDVDLLPQSRDNVYACGRRSPRHMSSAVNTFRYTLPWPESFGGVVALSEAQFRDVNGFANVYEGWGGEDSDMRDRVVSKGYEVNAYKSF</sequence>